<name>S9VR11_9TRYP</name>
<feature type="transmembrane region" description="Helical" evidence="2">
    <location>
        <begin position="199"/>
        <end position="220"/>
    </location>
</feature>
<protein>
    <submittedName>
        <fullName evidence="3">Uncharacterized protein</fullName>
    </submittedName>
</protein>
<dbReference type="OrthoDB" id="272278at2759"/>
<feature type="compositionally biased region" description="Basic and acidic residues" evidence="1">
    <location>
        <begin position="13"/>
        <end position="29"/>
    </location>
</feature>
<reference evidence="3 4" key="1">
    <citation type="journal article" date="2013" name="PLoS ONE">
        <title>Predicting the Proteins of Angomonas deanei, Strigomonas culicis and Their Respective Endosymbionts Reveals New Aspects of the Trypanosomatidae Family.</title>
        <authorList>
            <person name="Motta M.C."/>
            <person name="Martins A.C."/>
            <person name="de Souza S.S."/>
            <person name="Catta-Preta C.M."/>
            <person name="Silva R."/>
            <person name="Klein C.C."/>
            <person name="de Almeida L.G."/>
            <person name="de Lima Cunha O."/>
            <person name="Ciapina L.P."/>
            <person name="Brocchi M."/>
            <person name="Colabardini A.C."/>
            <person name="de Araujo Lima B."/>
            <person name="Machado C.R."/>
            <person name="de Almeida Soares C.M."/>
            <person name="Probst C.M."/>
            <person name="de Menezes C.B."/>
            <person name="Thompson C.E."/>
            <person name="Bartholomeu D.C."/>
            <person name="Gradia D.F."/>
            <person name="Pavoni D.P."/>
            <person name="Grisard E.C."/>
            <person name="Fantinatti-Garboggini F."/>
            <person name="Marchini F.K."/>
            <person name="Rodrigues-Luiz G.F."/>
            <person name="Wagner G."/>
            <person name="Goldman G.H."/>
            <person name="Fietto J.L."/>
            <person name="Elias M.C."/>
            <person name="Goldman M.H."/>
            <person name="Sagot M.F."/>
            <person name="Pereira M."/>
            <person name="Stoco P.H."/>
            <person name="de Mendonca-Neto R.P."/>
            <person name="Teixeira S.M."/>
            <person name="Maciel T.E."/>
            <person name="de Oliveira Mendes T.A."/>
            <person name="Urmenyi T.P."/>
            <person name="de Souza W."/>
            <person name="Schenkman S."/>
            <person name="de Vasconcelos A.T."/>
        </authorList>
    </citation>
    <scope>NUCLEOTIDE SEQUENCE [LARGE SCALE GENOMIC DNA]</scope>
</reference>
<keyword evidence="2" id="KW-1133">Transmembrane helix</keyword>
<evidence type="ECO:0000256" key="1">
    <source>
        <dbReference type="SAM" id="MobiDB-lite"/>
    </source>
</evidence>
<proteinExistence type="predicted"/>
<evidence type="ECO:0000256" key="2">
    <source>
        <dbReference type="SAM" id="Phobius"/>
    </source>
</evidence>
<keyword evidence="2" id="KW-0812">Transmembrane</keyword>
<dbReference type="EMBL" id="ATMH01004465">
    <property type="protein sequence ID" value="EPY29556.1"/>
    <property type="molecule type" value="Genomic_DNA"/>
</dbReference>
<keyword evidence="4" id="KW-1185">Reference proteome</keyword>
<feature type="transmembrane region" description="Helical" evidence="2">
    <location>
        <begin position="133"/>
        <end position="153"/>
    </location>
</feature>
<evidence type="ECO:0000313" key="3">
    <source>
        <dbReference type="EMBL" id="EPY29556.1"/>
    </source>
</evidence>
<keyword evidence="2" id="KW-0472">Membrane</keyword>
<feature type="region of interest" description="Disordered" evidence="1">
    <location>
        <begin position="1"/>
        <end position="29"/>
    </location>
</feature>
<comment type="caution">
    <text evidence="3">The sequence shown here is derived from an EMBL/GenBank/DDBJ whole genome shotgun (WGS) entry which is preliminary data.</text>
</comment>
<accession>S9VR11</accession>
<gene>
    <name evidence="3" type="ORF">STCU_04465</name>
</gene>
<dbReference type="AlphaFoldDB" id="S9VR11"/>
<evidence type="ECO:0000313" key="4">
    <source>
        <dbReference type="Proteomes" id="UP000015354"/>
    </source>
</evidence>
<dbReference type="Proteomes" id="UP000015354">
    <property type="component" value="Unassembled WGS sequence"/>
</dbReference>
<feature type="transmembrane region" description="Helical" evidence="2">
    <location>
        <begin position="80"/>
        <end position="113"/>
    </location>
</feature>
<sequence length="236" mass="26070">MRSRPTAATHPSDIAKRIREGTQKRQEEQRRLQQLQQDFREVASEAAPQDFRGKHLLPSIIIYLLFVSVPLSERAIDWFLVGLVTALNAALAVVGMHSTWTCVLLLVLCNWILLDRSPDLYELPRLVASLPPSALPIFAGGNAALFCVLYYTFVGRGGPRGDGQGSGLLPSAGVDEGKKERQCLEEFALKREREKRLDLVVSFITLVNVAVLLYAGVIPVGNLKMGMLVLTRLFSG</sequence>
<organism evidence="3 4">
    <name type="scientific">Strigomonas culicis</name>
    <dbReference type="NCBI Taxonomy" id="28005"/>
    <lineage>
        <taxon>Eukaryota</taxon>
        <taxon>Discoba</taxon>
        <taxon>Euglenozoa</taxon>
        <taxon>Kinetoplastea</taxon>
        <taxon>Metakinetoplastina</taxon>
        <taxon>Trypanosomatida</taxon>
        <taxon>Trypanosomatidae</taxon>
        <taxon>Strigomonadinae</taxon>
        <taxon>Strigomonas</taxon>
    </lineage>
</organism>